<dbReference type="EMBL" id="JADKBR010000007">
    <property type="protein sequence ID" value="MBK8890397.1"/>
    <property type="molecule type" value="Genomic_DNA"/>
</dbReference>
<dbReference type="CDD" id="cd09627">
    <property type="entry name" value="DOMON_murB_like"/>
    <property type="match status" value="1"/>
</dbReference>
<gene>
    <name evidence="1" type="ORF">IPN75_08315</name>
</gene>
<comment type="caution">
    <text evidence="1">The sequence shown here is derived from an EMBL/GenBank/DDBJ whole genome shotgun (WGS) entry which is preliminary data.</text>
</comment>
<reference evidence="1" key="1">
    <citation type="submission" date="2020-10" db="EMBL/GenBank/DDBJ databases">
        <title>Connecting structure to function with the recovery of over 1000 high-quality activated sludge metagenome-assembled genomes encoding full-length rRNA genes using long-read sequencing.</title>
        <authorList>
            <person name="Singleton C.M."/>
            <person name="Petriglieri F."/>
            <person name="Kristensen J.M."/>
            <person name="Kirkegaard R.H."/>
            <person name="Michaelsen T.Y."/>
            <person name="Andersen M.H."/>
            <person name="Karst S.M."/>
            <person name="Dueholm M.S."/>
            <person name="Nielsen P.H."/>
            <person name="Albertsen M."/>
        </authorList>
    </citation>
    <scope>NUCLEOTIDE SEQUENCE</scope>
    <source>
        <strain evidence="1">OdNE_18-Q3-R46-58_BAT3C.305</strain>
    </source>
</reference>
<dbReference type="AlphaFoldDB" id="A0A9D7LU62"/>
<proteinExistence type="predicted"/>
<sequence>MVPAQHALHCHPASACSSVLAVEVSACLAEAGALAVCYRLRGDLAAIRIPDPASSSARDGLWQHTCLEAFVAAVDGLEYREFNFSPSGQWAIYCFAACRERDLSFVPSVAPQIAFHHCPDGFRLDVVIAPELLPAGAILNIGLSAVIKARDGSKSYWALTHCAAQPDFHLRQSFSLTLQRPAP</sequence>
<evidence type="ECO:0000313" key="2">
    <source>
        <dbReference type="Proteomes" id="UP000808146"/>
    </source>
</evidence>
<name>A0A9D7LU62_9RHOO</name>
<organism evidence="1 2">
    <name type="scientific">Candidatus Dechloromonas phosphorivorans</name>
    <dbReference type="NCBI Taxonomy" id="2899244"/>
    <lineage>
        <taxon>Bacteria</taxon>
        <taxon>Pseudomonadati</taxon>
        <taxon>Pseudomonadota</taxon>
        <taxon>Betaproteobacteria</taxon>
        <taxon>Rhodocyclales</taxon>
        <taxon>Azonexaceae</taxon>
        <taxon>Dechloromonas</taxon>
    </lineage>
</organism>
<evidence type="ECO:0000313" key="1">
    <source>
        <dbReference type="EMBL" id="MBK8890397.1"/>
    </source>
</evidence>
<accession>A0A9D7LU62</accession>
<dbReference type="Proteomes" id="UP000808146">
    <property type="component" value="Unassembled WGS sequence"/>
</dbReference>
<protein>
    <submittedName>
        <fullName evidence="1">DOMON-like domain-containing protein</fullName>
    </submittedName>
</protein>